<proteinExistence type="predicted"/>
<reference evidence="2" key="2">
    <citation type="submission" date="2022-05" db="EMBL/GenBank/DDBJ databases">
        <authorList>
            <person name="Kim J.-S."/>
            <person name="Lee K."/>
            <person name="Suh M."/>
            <person name="Eom M."/>
            <person name="Kim J.-S."/>
            <person name="Kim D.-S."/>
            <person name="Ko S.-H."/>
            <person name="Shin Y."/>
            <person name="Lee J.-S."/>
        </authorList>
    </citation>
    <scope>NUCLEOTIDE SEQUENCE</scope>
    <source>
        <strain evidence="2">N237</strain>
    </source>
</reference>
<evidence type="ECO:0000313" key="3">
    <source>
        <dbReference type="Proteomes" id="UP001056336"/>
    </source>
</evidence>
<gene>
    <name evidence="2" type="ORF">M6D93_04120</name>
</gene>
<keyword evidence="1" id="KW-0472">Membrane</keyword>
<name>A0ABY4R040_9ACTN</name>
<feature type="transmembrane region" description="Helical" evidence="1">
    <location>
        <begin position="16"/>
        <end position="35"/>
    </location>
</feature>
<accession>A0ABY4R040</accession>
<keyword evidence="1" id="KW-0812">Transmembrane</keyword>
<sequence>MSRPARRWAGGTTLKLVFLPATGYLLIISLLRMNYDRKRRSARVRDSRG</sequence>
<reference evidence="2" key="1">
    <citation type="journal article" date="2018" name="Int. J. Syst. Evol. Microbiol.">
        <title>Jatrophihabitans telluris sp. nov., isolated from sediment soil of lava forest wetlands and the emended description of the genus Jatrophihabitans.</title>
        <authorList>
            <person name="Lee K.C."/>
            <person name="Suh M.K."/>
            <person name="Eom M.K."/>
            <person name="Kim K.K."/>
            <person name="Kim J.S."/>
            <person name="Kim D.S."/>
            <person name="Ko S.H."/>
            <person name="Shin Y.K."/>
            <person name="Lee J.S."/>
        </authorList>
    </citation>
    <scope>NUCLEOTIDE SEQUENCE</scope>
    <source>
        <strain evidence="2">N237</strain>
    </source>
</reference>
<keyword evidence="3" id="KW-1185">Reference proteome</keyword>
<protein>
    <submittedName>
        <fullName evidence="2">Uncharacterized protein</fullName>
    </submittedName>
</protein>
<dbReference type="EMBL" id="CP097332">
    <property type="protein sequence ID" value="UQX89195.1"/>
    <property type="molecule type" value="Genomic_DNA"/>
</dbReference>
<evidence type="ECO:0000256" key="1">
    <source>
        <dbReference type="SAM" id="Phobius"/>
    </source>
</evidence>
<organism evidence="2 3">
    <name type="scientific">Jatrophihabitans telluris</name>
    <dbReference type="NCBI Taxonomy" id="2038343"/>
    <lineage>
        <taxon>Bacteria</taxon>
        <taxon>Bacillati</taxon>
        <taxon>Actinomycetota</taxon>
        <taxon>Actinomycetes</taxon>
        <taxon>Jatrophihabitantales</taxon>
        <taxon>Jatrophihabitantaceae</taxon>
        <taxon>Jatrophihabitans</taxon>
    </lineage>
</organism>
<dbReference type="RefSeq" id="WP_249773091.1">
    <property type="nucleotide sequence ID" value="NZ_CP097332.1"/>
</dbReference>
<dbReference type="Proteomes" id="UP001056336">
    <property type="component" value="Chromosome"/>
</dbReference>
<evidence type="ECO:0000313" key="2">
    <source>
        <dbReference type="EMBL" id="UQX89195.1"/>
    </source>
</evidence>
<keyword evidence="1" id="KW-1133">Transmembrane helix</keyword>